<keyword evidence="10" id="KW-1185">Reference proteome</keyword>
<evidence type="ECO:0000256" key="7">
    <source>
        <dbReference type="ARBA" id="ARBA00023294"/>
    </source>
</evidence>
<comment type="similarity">
    <text evidence="3">Belongs to the BIG GRAIN 1 (BG1) plant protein family.</text>
</comment>
<feature type="compositionally biased region" description="Low complexity" evidence="8">
    <location>
        <begin position="241"/>
        <end position="259"/>
    </location>
</feature>
<gene>
    <name evidence="9" type="ORF">SAY87_026058</name>
</gene>
<dbReference type="PANTHER" id="PTHR33541">
    <property type="entry name" value="PROTEIN BIG GRAIN 1-LIKE A-RELATED"/>
    <property type="match status" value="1"/>
</dbReference>
<evidence type="ECO:0000256" key="8">
    <source>
        <dbReference type="SAM" id="MobiDB-lite"/>
    </source>
</evidence>
<evidence type="ECO:0000256" key="2">
    <source>
        <dbReference type="ARBA" id="ARBA00004236"/>
    </source>
</evidence>
<accession>A0AAN7JCS0</accession>
<comment type="subcellular location">
    <subcellularLocation>
        <location evidence="2">Cell membrane</location>
    </subcellularLocation>
</comment>
<dbReference type="Proteomes" id="UP001345219">
    <property type="component" value="Chromosome 20"/>
</dbReference>
<dbReference type="PANTHER" id="PTHR33541:SF12">
    <property type="entry name" value="PROTEIN BIG GRAIN 1-LIKE A"/>
    <property type="match status" value="1"/>
</dbReference>
<proteinExistence type="inferred from homology"/>
<feature type="compositionally biased region" description="Basic and acidic residues" evidence="8">
    <location>
        <begin position="163"/>
        <end position="173"/>
    </location>
</feature>
<feature type="region of interest" description="Disordered" evidence="8">
    <location>
        <begin position="160"/>
        <end position="180"/>
    </location>
</feature>
<sequence length="411" mass="45702">MKTPSFSSTLLDRIYRSIDEEPDALVEEQGRKCIARSCRFDQDPHVDRILRDCLVREEKNVRYRRDTMSTRAKAIEEDLFSLNSSSSDSSSSGFLSADMESIYGLKQMRTRAVSASRLEKSNRPESILEDRDRTPLSELWRTATTPPPLIDVSLRYRSSTPEPRARVHPDDHSSIGTKSKPRALKIYENLKKVKKPISPGGRLSNFINSLFAAAAGNPKKHKSSLDGFNAERSPATPGWRAAAGSSASSFSSSCLSRNSPLGTGQKLRDGAANRTVRFSPVNVVYQQPPNHSTKAGRSPGRKKAPEEDARALRCNAAETEKQRSAEKVARHFLQDYYPNQKRCRVGSVAYDDDDDVSEDDDASSCSSSDLFELDHLGSAMCNSARYCEELPVYEATRVGRDFSITNGLMMV</sequence>
<evidence type="ECO:0000313" key="9">
    <source>
        <dbReference type="EMBL" id="KAK4747021.1"/>
    </source>
</evidence>
<keyword evidence="5" id="KW-1003">Cell membrane</keyword>
<evidence type="ECO:0000256" key="6">
    <source>
        <dbReference type="ARBA" id="ARBA00023136"/>
    </source>
</evidence>
<dbReference type="GO" id="GO:0009734">
    <property type="term" value="P:auxin-activated signaling pathway"/>
    <property type="evidence" value="ECO:0007669"/>
    <property type="project" value="UniProtKB-KW"/>
</dbReference>
<evidence type="ECO:0000256" key="4">
    <source>
        <dbReference type="ARBA" id="ARBA00022448"/>
    </source>
</evidence>
<protein>
    <recommendedName>
        <fullName evidence="11">Protein BIG GRAIN 1-like B</fullName>
    </recommendedName>
</protein>
<dbReference type="EMBL" id="JAXIOK010000020">
    <property type="protein sequence ID" value="KAK4747021.1"/>
    <property type="molecule type" value="Genomic_DNA"/>
</dbReference>
<feature type="region of interest" description="Disordered" evidence="8">
    <location>
        <begin position="217"/>
        <end position="273"/>
    </location>
</feature>
<keyword evidence="4" id="KW-0813">Transport</keyword>
<feature type="region of interest" description="Disordered" evidence="8">
    <location>
        <begin position="285"/>
        <end position="308"/>
    </location>
</feature>
<evidence type="ECO:0000256" key="1">
    <source>
        <dbReference type="ARBA" id="ARBA00002281"/>
    </source>
</evidence>
<evidence type="ECO:0000313" key="10">
    <source>
        <dbReference type="Proteomes" id="UP001345219"/>
    </source>
</evidence>
<organism evidence="9 10">
    <name type="scientific">Trapa incisa</name>
    <dbReference type="NCBI Taxonomy" id="236973"/>
    <lineage>
        <taxon>Eukaryota</taxon>
        <taxon>Viridiplantae</taxon>
        <taxon>Streptophyta</taxon>
        <taxon>Embryophyta</taxon>
        <taxon>Tracheophyta</taxon>
        <taxon>Spermatophyta</taxon>
        <taxon>Magnoliopsida</taxon>
        <taxon>eudicotyledons</taxon>
        <taxon>Gunneridae</taxon>
        <taxon>Pentapetalae</taxon>
        <taxon>rosids</taxon>
        <taxon>malvids</taxon>
        <taxon>Myrtales</taxon>
        <taxon>Lythraceae</taxon>
        <taxon>Trapa</taxon>
    </lineage>
</organism>
<keyword evidence="6" id="KW-0472">Membrane</keyword>
<comment type="function">
    <text evidence="1">Involved in auxin transport. Regulator of the auxin signaling pathway.</text>
</comment>
<comment type="caution">
    <text evidence="9">The sequence shown here is derived from an EMBL/GenBank/DDBJ whole genome shotgun (WGS) entry which is preliminary data.</text>
</comment>
<keyword evidence="7" id="KW-0927">Auxin signaling pathway</keyword>
<reference evidence="9 10" key="1">
    <citation type="journal article" date="2023" name="Hortic Res">
        <title>Pangenome of water caltrop reveals structural variations and asymmetric subgenome divergence after allopolyploidization.</title>
        <authorList>
            <person name="Zhang X."/>
            <person name="Chen Y."/>
            <person name="Wang L."/>
            <person name="Yuan Y."/>
            <person name="Fang M."/>
            <person name="Shi L."/>
            <person name="Lu R."/>
            <person name="Comes H.P."/>
            <person name="Ma Y."/>
            <person name="Chen Y."/>
            <person name="Huang G."/>
            <person name="Zhou Y."/>
            <person name="Zheng Z."/>
            <person name="Qiu Y."/>
        </authorList>
    </citation>
    <scope>NUCLEOTIDE SEQUENCE [LARGE SCALE GENOMIC DNA]</scope>
    <source>
        <tissue evidence="9">Roots</tissue>
    </source>
</reference>
<dbReference type="AlphaFoldDB" id="A0AAN7JCS0"/>
<dbReference type="GO" id="GO:0005886">
    <property type="term" value="C:plasma membrane"/>
    <property type="evidence" value="ECO:0007669"/>
    <property type="project" value="UniProtKB-SubCell"/>
</dbReference>
<feature type="compositionally biased region" description="Polar residues" evidence="8">
    <location>
        <begin position="285"/>
        <end position="295"/>
    </location>
</feature>
<evidence type="ECO:0008006" key="11">
    <source>
        <dbReference type="Google" id="ProtNLM"/>
    </source>
</evidence>
<dbReference type="InterPro" id="IPR039621">
    <property type="entry name" value="BG1-like"/>
</dbReference>
<name>A0AAN7JCS0_9MYRT</name>
<evidence type="ECO:0000256" key="5">
    <source>
        <dbReference type="ARBA" id="ARBA00022475"/>
    </source>
</evidence>
<evidence type="ECO:0000256" key="3">
    <source>
        <dbReference type="ARBA" id="ARBA00010067"/>
    </source>
</evidence>